<evidence type="ECO:0000256" key="1">
    <source>
        <dbReference type="SAM" id="MobiDB-lite"/>
    </source>
</evidence>
<organism evidence="3 4">
    <name type="scientific">Dryococelus australis</name>
    <dbReference type="NCBI Taxonomy" id="614101"/>
    <lineage>
        <taxon>Eukaryota</taxon>
        <taxon>Metazoa</taxon>
        <taxon>Ecdysozoa</taxon>
        <taxon>Arthropoda</taxon>
        <taxon>Hexapoda</taxon>
        <taxon>Insecta</taxon>
        <taxon>Pterygota</taxon>
        <taxon>Neoptera</taxon>
        <taxon>Polyneoptera</taxon>
        <taxon>Phasmatodea</taxon>
        <taxon>Verophasmatodea</taxon>
        <taxon>Anareolatae</taxon>
        <taxon>Phasmatidae</taxon>
        <taxon>Eurycanthinae</taxon>
        <taxon>Dryococelus</taxon>
    </lineage>
</organism>
<comment type="caution">
    <text evidence="3">The sequence shown here is derived from an EMBL/GenBank/DDBJ whole genome shotgun (WGS) entry which is preliminary data.</text>
</comment>
<dbReference type="Pfam" id="PF03184">
    <property type="entry name" value="DDE_1"/>
    <property type="match status" value="1"/>
</dbReference>
<reference evidence="3 4" key="1">
    <citation type="submission" date="2023-02" db="EMBL/GenBank/DDBJ databases">
        <title>LHISI_Scaffold_Assembly.</title>
        <authorList>
            <person name="Stuart O.P."/>
            <person name="Cleave R."/>
            <person name="Magrath M.J.L."/>
            <person name="Mikheyev A.S."/>
        </authorList>
    </citation>
    <scope>NUCLEOTIDE SEQUENCE [LARGE SCALE GENOMIC DNA]</scope>
    <source>
        <strain evidence="3">Daus_M_001</strain>
        <tissue evidence="3">Leg muscle</tissue>
    </source>
</reference>
<name>A0ABQ9HPP9_9NEOP</name>
<dbReference type="EMBL" id="JARBHB010000004">
    <property type="protein sequence ID" value="KAJ8886349.1"/>
    <property type="molecule type" value="Genomic_DNA"/>
</dbReference>
<proteinExistence type="predicted"/>
<evidence type="ECO:0000313" key="3">
    <source>
        <dbReference type="EMBL" id="KAJ8886349.1"/>
    </source>
</evidence>
<dbReference type="InterPro" id="IPR004875">
    <property type="entry name" value="DDE_SF_endonuclease_dom"/>
</dbReference>
<dbReference type="Proteomes" id="UP001159363">
    <property type="component" value="Chromosome X"/>
</dbReference>
<feature type="compositionally biased region" description="Basic and acidic residues" evidence="1">
    <location>
        <begin position="58"/>
        <end position="73"/>
    </location>
</feature>
<evidence type="ECO:0000313" key="4">
    <source>
        <dbReference type="Proteomes" id="UP001159363"/>
    </source>
</evidence>
<gene>
    <name evidence="3" type="ORF">PR048_012560</name>
</gene>
<protein>
    <recommendedName>
        <fullName evidence="2">DDE-1 domain-containing protein</fullName>
    </recommendedName>
</protein>
<sequence length="289" mass="32312">MAAADLGLPGIGDRVYQNMVRRYRVCVDVTGHHIEPFLGPSQYSPRVISGNHGKPKSKWPDADRESDPGHPECESSELSLRHLTRSCIGLSILSVQMSAVLLSVKLWMEQPERAPPHAAALSPDISPRLALHNARATARALSLVAAAYNQFTKFLEHFVTHKKQGKKANLLVLDGHSTHVSDPDILQFAVDNNSIMISIPTHTSHYIQPLDRQTKRRLRCSSSNSFSKDLHSKKDINSLLQQLCPTPRILQKKTSSRCQKATILTSPEHIKKMKENKDINTAKPKKEKF</sequence>
<feature type="region of interest" description="Disordered" evidence="1">
    <location>
        <begin position="45"/>
        <end position="76"/>
    </location>
</feature>
<keyword evidence="4" id="KW-1185">Reference proteome</keyword>
<evidence type="ECO:0000259" key="2">
    <source>
        <dbReference type="Pfam" id="PF03184"/>
    </source>
</evidence>
<accession>A0ABQ9HPP9</accession>
<feature type="domain" description="DDE-1" evidence="2">
    <location>
        <begin position="151"/>
        <end position="219"/>
    </location>
</feature>